<gene>
    <name evidence="1" type="ORF">C7H19_09415</name>
</gene>
<evidence type="ECO:0000313" key="1">
    <source>
        <dbReference type="EMBL" id="PSF37755.1"/>
    </source>
</evidence>
<name>A0A2T1LZB3_9CHRO</name>
<protein>
    <submittedName>
        <fullName evidence="1">Uncharacterized protein</fullName>
    </submittedName>
</protein>
<keyword evidence="2" id="KW-1185">Reference proteome</keyword>
<comment type="caution">
    <text evidence="1">The sequence shown here is derived from an EMBL/GenBank/DDBJ whole genome shotgun (WGS) entry which is preliminary data.</text>
</comment>
<reference evidence="1 2" key="1">
    <citation type="submission" date="2018-03" db="EMBL/GenBank/DDBJ databases">
        <title>The ancient ancestry and fast evolution of plastids.</title>
        <authorList>
            <person name="Moore K.R."/>
            <person name="Magnabosco C."/>
            <person name="Momper L."/>
            <person name="Gold D.A."/>
            <person name="Bosak T."/>
            <person name="Fournier G.P."/>
        </authorList>
    </citation>
    <scope>NUCLEOTIDE SEQUENCE [LARGE SCALE GENOMIC DNA]</scope>
    <source>
        <strain evidence="1 2">CCALA 016</strain>
    </source>
</reference>
<reference evidence="1 2" key="2">
    <citation type="submission" date="2018-03" db="EMBL/GenBank/DDBJ databases">
        <authorList>
            <person name="Keele B.F."/>
        </authorList>
    </citation>
    <scope>NUCLEOTIDE SEQUENCE [LARGE SCALE GENOMIC DNA]</scope>
    <source>
        <strain evidence="1 2">CCALA 016</strain>
    </source>
</reference>
<evidence type="ECO:0000313" key="2">
    <source>
        <dbReference type="Proteomes" id="UP000239001"/>
    </source>
</evidence>
<dbReference type="AlphaFoldDB" id="A0A2T1LZB3"/>
<dbReference type="RefSeq" id="WP_106456619.1">
    <property type="nucleotide sequence ID" value="NZ_PXOH01000007.1"/>
</dbReference>
<organism evidence="1 2">
    <name type="scientific">Aphanothece hegewaldii CCALA 016</name>
    <dbReference type="NCBI Taxonomy" id="2107694"/>
    <lineage>
        <taxon>Bacteria</taxon>
        <taxon>Bacillati</taxon>
        <taxon>Cyanobacteriota</taxon>
        <taxon>Cyanophyceae</taxon>
        <taxon>Oscillatoriophycideae</taxon>
        <taxon>Chroococcales</taxon>
        <taxon>Aphanothecaceae</taxon>
        <taxon>Aphanothece</taxon>
    </lineage>
</organism>
<accession>A0A2T1LZB3</accession>
<dbReference type="Proteomes" id="UP000239001">
    <property type="component" value="Unassembled WGS sequence"/>
</dbReference>
<proteinExistence type="predicted"/>
<dbReference type="EMBL" id="PXOH01000007">
    <property type="protein sequence ID" value="PSF37755.1"/>
    <property type="molecule type" value="Genomic_DNA"/>
</dbReference>
<sequence length="137" mass="15615">MAAEAEVKKYLAYWFQLGKRVVLKNGQQTLTPRPIYTGQDYSNEFKAVWQQIIDPKNGYSYLEGTEETIQELLSPAWEVSSCARCTMPVPISVASQPSLVCPCNDLNSWPNTELPLPRSPIDTQDRLQQIRRRLGKI</sequence>
<dbReference type="OrthoDB" id="485097at2"/>